<evidence type="ECO:0000313" key="4">
    <source>
        <dbReference type="Proteomes" id="UP000001072"/>
    </source>
</evidence>
<dbReference type="eggNOG" id="ENOG502QWE7">
    <property type="taxonomic scope" value="Eukaryota"/>
</dbReference>
<dbReference type="GeneID" id="18932057"/>
<feature type="compositionally biased region" description="Acidic residues" evidence="1">
    <location>
        <begin position="195"/>
        <end position="222"/>
    </location>
</feature>
<reference evidence="4" key="1">
    <citation type="journal article" date="2011" name="Proc. Natl. Acad. Sci. U.S.A.">
        <title>Obligate biotrophy features unraveled by the genomic analysis of rust fungi.</title>
        <authorList>
            <person name="Duplessis S."/>
            <person name="Cuomo C.A."/>
            <person name="Lin Y.-C."/>
            <person name="Aerts A."/>
            <person name="Tisserant E."/>
            <person name="Veneault-Fourrey C."/>
            <person name="Joly D.L."/>
            <person name="Hacquard S."/>
            <person name="Amselem J."/>
            <person name="Cantarel B.L."/>
            <person name="Chiu R."/>
            <person name="Coutinho P.M."/>
            <person name="Feau N."/>
            <person name="Field M."/>
            <person name="Frey P."/>
            <person name="Gelhaye E."/>
            <person name="Goldberg J."/>
            <person name="Grabherr M.G."/>
            <person name="Kodira C.D."/>
            <person name="Kohler A."/>
            <person name="Kuees U."/>
            <person name="Lindquist E.A."/>
            <person name="Lucas S.M."/>
            <person name="Mago R."/>
            <person name="Mauceli E."/>
            <person name="Morin E."/>
            <person name="Murat C."/>
            <person name="Pangilinan J.L."/>
            <person name="Park R."/>
            <person name="Pearson M."/>
            <person name="Quesneville H."/>
            <person name="Rouhier N."/>
            <person name="Sakthikumar S."/>
            <person name="Salamov A.A."/>
            <person name="Schmutz J."/>
            <person name="Selles B."/>
            <person name="Shapiro H."/>
            <person name="Tanguay P."/>
            <person name="Tuskan G.A."/>
            <person name="Henrissat B."/>
            <person name="Van de Peer Y."/>
            <person name="Rouze P."/>
            <person name="Ellis J.G."/>
            <person name="Dodds P.N."/>
            <person name="Schein J.E."/>
            <person name="Zhong S."/>
            <person name="Hamelin R.C."/>
            <person name="Grigoriev I.V."/>
            <person name="Szabo L.J."/>
            <person name="Martin F."/>
        </authorList>
    </citation>
    <scope>NUCLEOTIDE SEQUENCE [LARGE SCALE GENOMIC DNA]</scope>
    <source>
        <strain evidence="4">98AG31 / pathotype 3-4-7</strain>
    </source>
</reference>
<dbReference type="HOGENOM" id="CLU_381334_0_0_1"/>
<evidence type="ECO:0008006" key="5">
    <source>
        <dbReference type="Google" id="ProtNLM"/>
    </source>
</evidence>
<evidence type="ECO:0000313" key="3">
    <source>
        <dbReference type="EMBL" id="EGG04884.1"/>
    </source>
</evidence>
<keyword evidence="4" id="KW-1185">Reference proteome</keyword>
<feature type="chain" id="PRO_5003315395" description="Secreted protein" evidence="2">
    <location>
        <begin position="20"/>
        <end position="726"/>
    </location>
</feature>
<dbReference type="AlphaFoldDB" id="F4RRV8"/>
<dbReference type="Proteomes" id="UP000001072">
    <property type="component" value="Unassembled WGS sequence"/>
</dbReference>
<dbReference type="EMBL" id="GL883116">
    <property type="protein sequence ID" value="EGG04884.1"/>
    <property type="molecule type" value="Genomic_DNA"/>
</dbReference>
<dbReference type="RefSeq" id="XP_007411975.1">
    <property type="nucleotide sequence ID" value="XM_007411913.1"/>
</dbReference>
<proteinExistence type="predicted"/>
<organism evidence="4">
    <name type="scientific">Melampsora larici-populina (strain 98AG31 / pathotype 3-4-7)</name>
    <name type="common">Poplar leaf rust fungus</name>
    <dbReference type="NCBI Taxonomy" id="747676"/>
    <lineage>
        <taxon>Eukaryota</taxon>
        <taxon>Fungi</taxon>
        <taxon>Dikarya</taxon>
        <taxon>Basidiomycota</taxon>
        <taxon>Pucciniomycotina</taxon>
        <taxon>Pucciniomycetes</taxon>
        <taxon>Pucciniales</taxon>
        <taxon>Melampsoraceae</taxon>
        <taxon>Melampsora</taxon>
    </lineage>
</organism>
<feature type="region of interest" description="Disordered" evidence="1">
    <location>
        <begin position="190"/>
        <end position="223"/>
    </location>
</feature>
<keyword evidence="2" id="KW-0732">Signal</keyword>
<gene>
    <name evidence="3" type="ORF">MELLADRAFT_72279</name>
</gene>
<dbReference type="VEuPathDB" id="FungiDB:MELLADRAFT_72279"/>
<protein>
    <recommendedName>
        <fullName evidence="5">Secreted protein</fullName>
    </recommendedName>
</protein>
<dbReference type="OrthoDB" id="10454854at2759"/>
<name>F4RRV8_MELLP</name>
<accession>F4RRV8</accession>
<feature type="signal peptide" evidence="2">
    <location>
        <begin position="1"/>
        <end position="19"/>
    </location>
</feature>
<evidence type="ECO:0000256" key="1">
    <source>
        <dbReference type="SAM" id="MobiDB-lite"/>
    </source>
</evidence>
<sequence>MLLSSLISALALNACFVKGTFHPSHLSPGLHRHSPHASAAAVGASLSAHFDTSVGTIDGYKPKFTQACQQKKTDVLIHGLGDIKGSISVLGSVGGLAQVDVNILTTKVFSLMVKLQAILKIIDQHKLTSSCTSAIGDLKGSLQVMISVLASRHTDVAAKCTGAGVDLNFYARVGIKLDVNAKVDIDTDVDTSGADVDDDGSDVDDDGSDVDDDSADVDDDGANVDASSKVVANLQASISVTEGLAPNFKSACEKKNVNVVTSGLASIKTSISALGTDANAFAHIDADVLSTHVVSLFVKLQVLLRSISDNKLSAQCQSAIVPLQAPLKAMLSIAASVGVDVSAKISASVDVKLFAQVGLDLGINANAAAGAGAGSGGYGAGGIRPRGIGGSGSATVHVDVSAKVVTDLHASTSLMHDLEPRFKTACANKNVDVVVGGLASIKTSIVALGPSAAVYAKVDAETLTTNVISLFVKLQILLRLISDSKMGPSCKDSIVALQAPLKAMISVVASVGIDISAKISAAVDVNLFTQIGLSIGVNAAVKVGAGVGAGAGVNVGAGVGAGAGVAAGAGAGVGVGVFTSAKVLADFKASTSTVVTLAPTFKTACDQKNVAVLNQGLVSIVASIASVGAHANVVAHASANDLCTQFFELLVKLQILLKIIDQHSLASSCKGSIASLNAPLKVLLSVLVSLGVDVSAKAKAYTSLDWSFFANVGVKIDIHAGASIGA</sequence>
<dbReference type="InParanoid" id="F4RRV8"/>
<dbReference type="KEGG" id="mlr:MELLADRAFT_72279"/>
<evidence type="ECO:0000256" key="2">
    <source>
        <dbReference type="SAM" id="SignalP"/>
    </source>
</evidence>